<keyword evidence="2" id="KW-0472">Membrane</keyword>
<reference evidence="3" key="1">
    <citation type="submission" date="2020-06" db="EMBL/GenBank/DDBJ databases">
        <authorList>
            <person name="Li T."/>
            <person name="Hu X."/>
            <person name="Zhang T."/>
            <person name="Song X."/>
            <person name="Zhang H."/>
            <person name="Dai N."/>
            <person name="Sheng W."/>
            <person name="Hou X."/>
            <person name="Wei L."/>
        </authorList>
    </citation>
    <scope>NUCLEOTIDE SEQUENCE</scope>
    <source>
        <strain evidence="3">KEN8</strain>
        <tissue evidence="3">Leaf</tissue>
    </source>
</reference>
<evidence type="ECO:0000256" key="1">
    <source>
        <dbReference type="ARBA" id="ARBA00044504"/>
    </source>
</evidence>
<dbReference type="Gene3D" id="1.20.1250.20">
    <property type="entry name" value="MFS general substrate transporter like domains"/>
    <property type="match status" value="1"/>
</dbReference>
<dbReference type="InterPro" id="IPR036259">
    <property type="entry name" value="MFS_trans_sf"/>
</dbReference>
<accession>A0AAW2NTT3</accession>
<keyword evidence="3" id="KW-0762">Sugar transport</keyword>
<name>A0AAW2NTT3_9LAMI</name>
<feature type="transmembrane region" description="Helical" evidence="2">
    <location>
        <begin position="39"/>
        <end position="57"/>
    </location>
</feature>
<organism evidence="3">
    <name type="scientific">Sesamum calycinum</name>
    <dbReference type="NCBI Taxonomy" id="2727403"/>
    <lineage>
        <taxon>Eukaryota</taxon>
        <taxon>Viridiplantae</taxon>
        <taxon>Streptophyta</taxon>
        <taxon>Embryophyta</taxon>
        <taxon>Tracheophyta</taxon>
        <taxon>Spermatophyta</taxon>
        <taxon>Magnoliopsida</taxon>
        <taxon>eudicotyledons</taxon>
        <taxon>Gunneridae</taxon>
        <taxon>Pentapetalae</taxon>
        <taxon>asterids</taxon>
        <taxon>lamiids</taxon>
        <taxon>Lamiales</taxon>
        <taxon>Pedaliaceae</taxon>
        <taxon>Sesamum</taxon>
    </lineage>
</organism>
<keyword evidence="2" id="KW-1133">Transmembrane helix</keyword>
<gene>
    <name evidence="3" type="ORF">Scaly_1676600</name>
</gene>
<comment type="caution">
    <text evidence="3">The sequence shown here is derived from an EMBL/GenBank/DDBJ whole genome shotgun (WGS) entry which is preliminary data.</text>
</comment>
<evidence type="ECO:0000256" key="2">
    <source>
        <dbReference type="SAM" id="Phobius"/>
    </source>
</evidence>
<proteinExistence type="inferred from homology"/>
<sequence length="128" mass="13805">MVPRAYISSNDIEDNADLLRSSLGRDTASPTWKLSLPHVLVATIVPFLFGYHIGVVNEPLETISVDLGFHGNTLQEGFVVSTCLAGALLDACSVVGLLMKLGVVGLFSCVLCLWSWVLQYGTEKSFTS</sequence>
<protein>
    <submittedName>
        <fullName evidence="3">Plastidic glucose transporter 2</fullName>
    </submittedName>
</protein>
<reference evidence="3" key="2">
    <citation type="journal article" date="2024" name="Plant">
        <title>Genomic evolution and insights into agronomic trait innovations of Sesamum species.</title>
        <authorList>
            <person name="Miao H."/>
            <person name="Wang L."/>
            <person name="Qu L."/>
            <person name="Liu H."/>
            <person name="Sun Y."/>
            <person name="Le M."/>
            <person name="Wang Q."/>
            <person name="Wei S."/>
            <person name="Zheng Y."/>
            <person name="Lin W."/>
            <person name="Duan Y."/>
            <person name="Cao H."/>
            <person name="Xiong S."/>
            <person name="Wang X."/>
            <person name="Wei L."/>
            <person name="Li C."/>
            <person name="Ma Q."/>
            <person name="Ju M."/>
            <person name="Zhao R."/>
            <person name="Li G."/>
            <person name="Mu C."/>
            <person name="Tian Q."/>
            <person name="Mei H."/>
            <person name="Zhang T."/>
            <person name="Gao T."/>
            <person name="Zhang H."/>
        </authorList>
    </citation>
    <scope>NUCLEOTIDE SEQUENCE</scope>
    <source>
        <strain evidence="3">KEN8</strain>
    </source>
</reference>
<feature type="transmembrane region" description="Helical" evidence="2">
    <location>
        <begin position="103"/>
        <end position="122"/>
    </location>
</feature>
<keyword evidence="2" id="KW-0812">Transmembrane</keyword>
<keyword evidence="3" id="KW-0813">Transport</keyword>
<evidence type="ECO:0000313" key="3">
    <source>
        <dbReference type="EMBL" id="KAL0346606.1"/>
    </source>
</evidence>
<comment type="similarity">
    <text evidence="1">Belongs to the major facilitator superfamily. Phosphate:H(+) symporter (TC 2.A.1.9) family.</text>
</comment>
<dbReference type="EMBL" id="JACGWM010000010">
    <property type="protein sequence ID" value="KAL0346606.1"/>
    <property type="molecule type" value="Genomic_DNA"/>
</dbReference>
<dbReference type="AlphaFoldDB" id="A0AAW2NTT3"/>